<dbReference type="InterPro" id="IPR017439">
    <property type="entry name" value="Amidohydrolase"/>
</dbReference>
<feature type="binding site" evidence="2">
    <location>
        <position position="102"/>
    </location>
    <ligand>
        <name>Mn(2+)</name>
        <dbReference type="ChEBI" id="CHEBI:29035"/>
        <label>2</label>
    </ligand>
</feature>
<keyword evidence="2" id="KW-0479">Metal-binding</keyword>
<proteinExistence type="predicted"/>
<feature type="binding site" evidence="2">
    <location>
        <position position="104"/>
    </location>
    <ligand>
        <name>Mn(2+)</name>
        <dbReference type="ChEBI" id="CHEBI:29035"/>
        <label>2</label>
    </ligand>
</feature>
<dbReference type="Gene3D" id="3.40.630.10">
    <property type="entry name" value="Zn peptidases"/>
    <property type="match status" value="1"/>
</dbReference>
<evidence type="ECO:0000256" key="1">
    <source>
        <dbReference type="ARBA" id="ARBA00022801"/>
    </source>
</evidence>
<dbReference type="AlphaFoldDB" id="A0A1G7L759"/>
<feature type="domain" description="Peptidase M20 dimerisation" evidence="3">
    <location>
        <begin position="190"/>
        <end position="281"/>
    </location>
</feature>
<gene>
    <name evidence="4" type="ORF">SAMN05660235_01641</name>
</gene>
<dbReference type="Proteomes" id="UP000243333">
    <property type="component" value="Unassembled WGS sequence"/>
</dbReference>
<dbReference type="OrthoDB" id="9776731at2"/>
<dbReference type="NCBIfam" id="TIGR01891">
    <property type="entry name" value="amidohydrolases"/>
    <property type="match status" value="1"/>
</dbReference>
<dbReference type="EMBL" id="FNBU01000011">
    <property type="protein sequence ID" value="SDF45206.1"/>
    <property type="molecule type" value="Genomic_DNA"/>
</dbReference>
<name>A0A1G7L759_9FIRM</name>
<protein>
    <submittedName>
        <fullName evidence="4">Peptidase dimerisation domain-containing protein</fullName>
    </submittedName>
</protein>
<dbReference type="FunFam" id="3.30.70.360:FF:000001">
    <property type="entry name" value="N-acetyldiaminopimelate deacetylase"/>
    <property type="match status" value="1"/>
</dbReference>
<dbReference type="SUPFAM" id="SSF55031">
    <property type="entry name" value="Bacterial exopeptidase dimerisation domain"/>
    <property type="match status" value="1"/>
</dbReference>
<keyword evidence="2" id="KW-0464">Manganese</keyword>
<feature type="binding site" evidence="2">
    <location>
        <position position="138"/>
    </location>
    <ligand>
        <name>Mn(2+)</name>
        <dbReference type="ChEBI" id="CHEBI:29035"/>
        <label>2</label>
    </ligand>
</feature>
<evidence type="ECO:0000313" key="5">
    <source>
        <dbReference type="Proteomes" id="UP000243333"/>
    </source>
</evidence>
<evidence type="ECO:0000256" key="2">
    <source>
        <dbReference type="PIRSR" id="PIRSR005962-1"/>
    </source>
</evidence>
<organism evidence="4 5">
    <name type="scientific">Sporolituus thermophilus DSM 23256</name>
    <dbReference type="NCBI Taxonomy" id="1123285"/>
    <lineage>
        <taxon>Bacteria</taxon>
        <taxon>Bacillati</taxon>
        <taxon>Bacillota</taxon>
        <taxon>Negativicutes</taxon>
        <taxon>Selenomonadales</taxon>
        <taxon>Sporomusaceae</taxon>
        <taxon>Sporolituus</taxon>
    </lineage>
</organism>
<dbReference type="PANTHER" id="PTHR11014:SF63">
    <property type="entry name" value="METALLOPEPTIDASE, PUTATIVE (AFU_ORTHOLOGUE AFUA_6G09600)-RELATED"/>
    <property type="match status" value="1"/>
</dbReference>
<evidence type="ECO:0000313" key="4">
    <source>
        <dbReference type="EMBL" id="SDF45206.1"/>
    </source>
</evidence>
<dbReference type="GO" id="GO:0050118">
    <property type="term" value="F:N-acetyldiaminopimelate deacetylase activity"/>
    <property type="evidence" value="ECO:0007669"/>
    <property type="project" value="UniProtKB-ARBA"/>
</dbReference>
<dbReference type="GO" id="GO:0046872">
    <property type="term" value="F:metal ion binding"/>
    <property type="evidence" value="ECO:0007669"/>
    <property type="project" value="UniProtKB-KW"/>
</dbReference>
<dbReference type="Pfam" id="PF07687">
    <property type="entry name" value="M20_dimer"/>
    <property type="match status" value="1"/>
</dbReference>
<dbReference type="Gene3D" id="3.30.70.360">
    <property type="match status" value="1"/>
</dbReference>
<dbReference type="PANTHER" id="PTHR11014">
    <property type="entry name" value="PEPTIDASE M20 FAMILY MEMBER"/>
    <property type="match status" value="1"/>
</dbReference>
<accession>A0A1G7L759</accession>
<feature type="binding site" evidence="2">
    <location>
        <position position="363"/>
    </location>
    <ligand>
        <name>Mn(2+)</name>
        <dbReference type="ChEBI" id="CHEBI:29035"/>
        <label>2</label>
    </ligand>
</feature>
<dbReference type="InterPro" id="IPR002933">
    <property type="entry name" value="Peptidase_M20"/>
</dbReference>
<dbReference type="STRING" id="1123285.SAMN05660235_01641"/>
<dbReference type="GO" id="GO:0019877">
    <property type="term" value="P:diaminopimelate biosynthetic process"/>
    <property type="evidence" value="ECO:0007669"/>
    <property type="project" value="UniProtKB-ARBA"/>
</dbReference>
<reference evidence="5" key="1">
    <citation type="submission" date="2016-10" db="EMBL/GenBank/DDBJ databases">
        <authorList>
            <person name="Varghese N."/>
            <person name="Submissions S."/>
        </authorList>
    </citation>
    <scope>NUCLEOTIDE SEQUENCE [LARGE SCALE GENOMIC DNA]</scope>
    <source>
        <strain evidence="5">DSM 23256</strain>
    </source>
</reference>
<keyword evidence="5" id="KW-1185">Reference proteome</keyword>
<sequence length="401" mass="43107">MVFAEEVWQELQQFMVEKRRDFHRYPETSNQESRTSQAVAEYLRSLGVEVQTFSGHHGVVGVVRGAAPGPVIALRADMDALPVTEENDVPYRSLVPGVMHACGHDAHTAMLMGVAKMLAAAREELAGAVKLVFQPAEEAAPVGGAQLLIDDGVLENPKVDAIFGLHVWPDVPLGQVALRTGPMMAASDRLTIKVLGRGAHAAEPHKGVDAIAVAVEVYQGLSKIMHRYISPRDMATISVGTIRGGERYNVIPREVVMEGTVRTLSENVRQAIPKLVERMVQGVTAAYGAGYELDYQFGYPVLVNDAKAAGIVADAAAEVIGRAALQSVEPILGAEDFARYLTKVPGAFFLLGCQQPGNAYPLHSSRFDVDERALLLGARIMYSVARKALAAYAADAALRAS</sequence>
<evidence type="ECO:0000259" key="3">
    <source>
        <dbReference type="Pfam" id="PF07687"/>
    </source>
</evidence>
<dbReference type="InterPro" id="IPR011650">
    <property type="entry name" value="Peptidase_M20_dimer"/>
</dbReference>
<dbReference type="InterPro" id="IPR036264">
    <property type="entry name" value="Bact_exopeptidase_dim_dom"/>
</dbReference>
<dbReference type="RefSeq" id="WP_093689825.1">
    <property type="nucleotide sequence ID" value="NZ_FNBU01000011.1"/>
</dbReference>
<comment type="cofactor">
    <cofactor evidence="2">
        <name>Mn(2+)</name>
        <dbReference type="ChEBI" id="CHEBI:29035"/>
    </cofactor>
    <text evidence="2">The Mn(2+) ion enhances activity.</text>
</comment>
<keyword evidence="1" id="KW-0378">Hydrolase</keyword>
<dbReference type="Pfam" id="PF01546">
    <property type="entry name" value="Peptidase_M20"/>
    <property type="match status" value="1"/>
</dbReference>
<dbReference type="SUPFAM" id="SSF53187">
    <property type="entry name" value="Zn-dependent exopeptidases"/>
    <property type="match status" value="1"/>
</dbReference>
<dbReference type="PIRSF" id="PIRSF005962">
    <property type="entry name" value="Pept_M20D_amidohydro"/>
    <property type="match status" value="1"/>
</dbReference>
<feature type="binding site" evidence="2">
    <location>
        <position position="166"/>
    </location>
    <ligand>
        <name>Mn(2+)</name>
        <dbReference type="ChEBI" id="CHEBI:29035"/>
        <label>2</label>
    </ligand>
</feature>